<feature type="domain" description="DNA circulation N-terminal" evidence="1">
    <location>
        <begin position="19"/>
        <end position="105"/>
    </location>
</feature>
<dbReference type="AlphaFoldDB" id="A0A6M8HNA0"/>
<reference evidence="2 3" key="1">
    <citation type="journal article" date="2014" name="World J. Microbiol. Biotechnol.">
        <title>Biodiversity and physiological characteristics of Antarctic and Arctic lichens-associated bacteria.</title>
        <authorList>
            <person name="Lee Y.M."/>
            <person name="Kim E.H."/>
            <person name="Lee H.K."/>
            <person name="Hong S.G."/>
        </authorList>
    </citation>
    <scope>NUCLEOTIDE SEQUENCE [LARGE SCALE GENOMIC DNA]</scope>
    <source>
        <strain evidence="2 3">PAMC 26569</strain>
    </source>
</reference>
<dbReference type="Pfam" id="PF07157">
    <property type="entry name" value="DNA_circ_N"/>
    <property type="match status" value="1"/>
</dbReference>
<dbReference type="RefSeq" id="WP_171834793.1">
    <property type="nucleotide sequence ID" value="NZ_CP053708.1"/>
</dbReference>
<evidence type="ECO:0000313" key="3">
    <source>
        <dbReference type="Proteomes" id="UP000500767"/>
    </source>
</evidence>
<keyword evidence="3" id="KW-1185">Reference proteome</keyword>
<proteinExistence type="predicted"/>
<name>A0A6M8HNA0_9PROT</name>
<accession>A0A6M8HNA0</accession>
<evidence type="ECO:0000259" key="1">
    <source>
        <dbReference type="Pfam" id="PF07157"/>
    </source>
</evidence>
<dbReference type="Proteomes" id="UP000500767">
    <property type="component" value="Chromosome"/>
</dbReference>
<dbReference type="KEGG" id="lck:HN018_06915"/>
<gene>
    <name evidence="2" type="ORF">HN018_06915</name>
</gene>
<dbReference type="EMBL" id="CP053708">
    <property type="protein sequence ID" value="QKE89806.1"/>
    <property type="molecule type" value="Genomic_DNA"/>
</dbReference>
<evidence type="ECO:0000313" key="2">
    <source>
        <dbReference type="EMBL" id="QKE89806.1"/>
    </source>
</evidence>
<organism evidence="2 3">
    <name type="scientific">Lichenicola cladoniae</name>
    <dbReference type="NCBI Taxonomy" id="1484109"/>
    <lineage>
        <taxon>Bacteria</taxon>
        <taxon>Pseudomonadati</taxon>
        <taxon>Pseudomonadota</taxon>
        <taxon>Alphaproteobacteria</taxon>
        <taxon>Acetobacterales</taxon>
        <taxon>Acetobacteraceae</taxon>
        <taxon>Lichenicola</taxon>
    </lineage>
</organism>
<sequence>MAVYSSSFALDVPAWLAQLQPASWRGLGFAVDSSSYRRGRRVAVHEYPFRDEIWVEDIGRNVRAVQFSGFVVGDDCYAQAQALLEASETAGSGQLIHPSLGSLTVALTAPMEAIERKEMGRVVEIRFEFLETGVSIYPDSSTSTTDVANMFADDADTATTGDFLSGIGPALTEGAQVVSAGLRVATQAVARVRTLAGDASLITGAVAGLTGQYGRYASGSRGTILAGISNVEGALSAVTVARAGVAQAGNTVANLAGSLSL</sequence>
<protein>
    <submittedName>
        <fullName evidence="2">DNA circularization N-terminal domain-containing protein</fullName>
    </submittedName>
</protein>
<dbReference type="InterPro" id="IPR009826">
    <property type="entry name" value="DNA_circ_N"/>
</dbReference>